<evidence type="ECO:0000256" key="2">
    <source>
        <dbReference type="RuleBase" id="RU410713"/>
    </source>
</evidence>
<dbReference type="Pfam" id="PF14555">
    <property type="entry name" value="UBA_4"/>
    <property type="match status" value="1"/>
</dbReference>
<dbReference type="InterPro" id="IPR005176">
    <property type="entry name" value="PONY_dom"/>
</dbReference>
<dbReference type="PANTHER" id="PTHR12281">
    <property type="entry name" value="RP42 RELATED"/>
    <property type="match status" value="1"/>
</dbReference>
<dbReference type="PANTHER" id="PTHR12281:SF31">
    <property type="entry name" value="DCN1-LIKE PROTEIN 3"/>
    <property type="match status" value="1"/>
</dbReference>
<dbReference type="AlphaFoldDB" id="A0A9P4V4M9"/>
<dbReference type="Gene3D" id="1.10.8.10">
    <property type="entry name" value="DNA helicase RuvA subunit, C-terminal domain"/>
    <property type="match status" value="1"/>
</dbReference>
<gene>
    <name evidence="4" type="ORF">EJ04DRAFT_511047</name>
</gene>
<dbReference type="GO" id="GO:0045116">
    <property type="term" value="P:protein neddylation"/>
    <property type="evidence" value="ECO:0007669"/>
    <property type="project" value="TreeGrafter"/>
</dbReference>
<dbReference type="Gene3D" id="1.10.238.200">
    <property type="entry name" value="Cullin, PONY binding domain"/>
    <property type="match status" value="1"/>
</dbReference>
<comment type="caution">
    <text evidence="4">The sequence shown here is derived from an EMBL/GenBank/DDBJ whole genome shotgun (WGS) entry which is preliminary data.</text>
</comment>
<feature type="domain" description="DCUN1" evidence="3">
    <location>
        <begin position="57"/>
        <end position="260"/>
    </location>
</feature>
<evidence type="ECO:0000259" key="3">
    <source>
        <dbReference type="PROSITE" id="PS51229"/>
    </source>
</evidence>
<protein>
    <recommendedName>
        <fullName evidence="2">Defective in cullin neddylation protein</fullName>
    </recommendedName>
</protein>
<proteinExistence type="predicted"/>
<dbReference type="GO" id="GO:0031624">
    <property type="term" value="F:ubiquitin conjugating enzyme binding"/>
    <property type="evidence" value="ECO:0007669"/>
    <property type="project" value="TreeGrafter"/>
</dbReference>
<dbReference type="PROSITE" id="PS51229">
    <property type="entry name" value="DCUN1"/>
    <property type="match status" value="1"/>
</dbReference>
<comment type="function">
    <text evidence="2">Neddylation of cullins play an essential role in the regulation of SCF-type complexes activity.</text>
</comment>
<dbReference type="InterPro" id="IPR042460">
    <property type="entry name" value="DCN1-like_PONY"/>
</dbReference>
<dbReference type="EMBL" id="ML996124">
    <property type="protein sequence ID" value="KAF2736561.1"/>
    <property type="molecule type" value="Genomic_DNA"/>
</dbReference>
<dbReference type="OrthoDB" id="27198at2759"/>
<dbReference type="SUPFAM" id="SSF46934">
    <property type="entry name" value="UBA-like"/>
    <property type="match status" value="1"/>
</dbReference>
<sequence>MPPGYNSQQKAAISQFQTFTQADRNTAIRVLKNHGWNVDAAVDGHFNGGGGPTVPSGAKSNLNKIFDRYREDVAASPDAVGTEGTIKYLGDIDVDLEGLEFLAVSELVQTPAMGEMTRDGFVEGWMNVNADSIDKQKAHVKQLSKALPTSKDSFTKVYKYAFTVAKQGAQKTISIETATIYWDLLFNSPLSHVRWNTPSSPWSEWWKEFLTVKWKKAVNRDMWNETLRFAQMSLNDEAISFWNEESSWPSVIDEFVEYVNKEKRGQNGDAMEE</sequence>
<evidence type="ECO:0000256" key="1">
    <source>
        <dbReference type="ARBA" id="ARBA00022786"/>
    </source>
</evidence>
<dbReference type="Proteomes" id="UP000799444">
    <property type="component" value="Unassembled WGS sequence"/>
</dbReference>
<dbReference type="Pfam" id="PF03556">
    <property type="entry name" value="Cullin_binding"/>
    <property type="match status" value="1"/>
</dbReference>
<name>A0A9P4V4M9_9PLEO</name>
<dbReference type="InterPro" id="IPR014764">
    <property type="entry name" value="DCN-prot"/>
</dbReference>
<keyword evidence="5" id="KW-1185">Reference proteome</keyword>
<dbReference type="GO" id="GO:0000151">
    <property type="term" value="C:ubiquitin ligase complex"/>
    <property type="evidence" value="ECO:0007669"/>
    <property type="project" value="TreeGrafter"/>
</dbReference>
<evidence type="ECO:0000313" key="5">
    <source>
        <dbReference type="Proteomes" id="UP000799444"/>
    </source>
</evidence>
<dbReference type="InterPro" id="IPR009060">
    <property type="entry name" value="UBA-like_sf"/>
</dbReference>
<organism evidence="4 5">
    <name type="scientific">Polyplosphaeria fusca</name>
    <dbReference type="NCBI Taxonomy" id="682080"/>
    <lineage>
        <taxon>Eukaryota</taxon>
        <taxon>Fungi</taxon>
        <taxon>Dikarya</taxon>
        <taxon>Ascomycota</taxon>
        <taxon>Pezizomycotina</taxon>
        <taxon>Dothideomycetes</taxon>
        <taxon>Pleosporomycetidae</taxon>
        <taxon>Pleosporales</taxon>
        <taxon>Tetraplosphaeriaceae</taxon>
        <taxon>Polyplosphaeria</taxon>
    </lineage>
</organism>
<dbReference type="Gene3D" id="1.10.238.10">
    <property type="entry name" value="EF-hand"/>
    <property type="match status" value="1"/>
</dbReference>
<keyword evidence="1" id="KW-0833">Ubl conjugation pathway</keyword>
<dbReference type="GO" id="GO:0032182">
    <property type="term" value="F:ubiquitin-like protein binding"/>
    <property type="evidence" value="ECO:0007669"/>
    <property type="project" value="TreeGrafter"/>
</dbReference>
<evidence type="ECO:0000313" key="4">
    <source>
        <dbReference type="EMBL" id="KAF2736561.1"/>
    </source>
</evidence>
<reference evidence="4" key="1">
    <citation type="journal article" date="2020" name="Stud. Mycol.">
        <title>101 Dothideomycetes genomes: a test case for predicting lifestyles and emergence of pathogens.</title>
        <authorList>
            <person name="Haridas S."/>
            <person name="Albert R."/>
            <person name="Binder M."/>
            <person name="Bloem J."/>
            <person name="Labutti K."/>
            <person name="Salamov A."/>
            <person name="Andreopoulos B."/>
            <person name="Baker S."/>
            <person name="Barry K."/>
            <person name="Bills G."/>
            <person name="Bluhm B."/>
            <person name="Cannon C."/>
            <person name="Castanera R."/>
            <person name="Culley D."/>
            <person name="Daum C."/>
            <person name="Ezra D."/>
            <person name="Gonzalez J."/>
            <person name="Henrissat B."/>
            <person name="Kuo A."/>
            <person name="Liang C."/>
            <person name="Lipzen A."/>
            <person name="Lutzoni F."/>
            <person name="Magnuson J."/>
            <person name="Mondo S."/>
            <person name="Nolan M."/>
            <person name="Ohm R."/>
            <person name="Pangilinan J."/>
            <person name="Park H.-J."/>
            <person name="Ramirez L."/>
            <person name="Alfaro M."/>
            <person name="Sun H."/>
            <person name="Tritt A."/>
            <person name="Yoshinaga Y."/>
            <person name="Zwiers L.-H."/>
            <person name="Turgeon B."/>
            <person name="Goodwin S."/>
            <person name="Spatafora J."/>
            <person name="Crous P."/>
            <person name="Grigoriev I."/>
        </authorList>
    </citation>
    <scope>NUCLEOTIDE SEQUENCE</scope>
    <source>
        <strain evidence="4">CBS 125425</strain>
    </source>
</reference>
<dbReference type="GO" id="GO:0097602">
    <property type="term" value="F:cullin family protein binding"/>
    <property type="evidence" value="ECO:0007669"/>
    <property type="project" value="TreeGrafter"/>
</dbReference>
<accession>A0A9P4V4M9</accession>